<dbReference type="RefSeq" id="WP_344659885.1">
    <property type="nucleotide sequence ID" value="NZ_BAAAQM010000033.1"/>
</dbReference>
<evidence type="ECO:0000313" key="2">
    <source>
        <dbReference type="EMBL" id="GAA1984825.1"/>
    </source>
</evidence>
<protein>
    <submittedName>
        <fullName evidence="2">Uncharacterized protein</fullName>
    </submittedName>
</protein>
<dbReference type="EMBL" id="BAAAQM010000033">
    <property type="protein sequence ID" value="GAA1984825.1"/>
    <property type="molecule type" value="Genomic_DNA"/>
</dbReference>
<keyword evidence="3" id="KW-1185">Reference proteome</keyword>
<proteinExistence type="predicted"/>
<name>A0ABP5DQQ2_9ACTN</name>
<evidence type="ECO:0000313" key="3">
    <source>
        <dbReference type="Proteomes" id="UP001499854"/>
    </source>
</evidence>
<accession>A0ABP5DQQ2</accession>
<sequence>MNRPPLVASAAMALAQTLILYGGIAFSVSMGSFDCARSDPGWKPHGDDPVHDRTTFVR</sequence>
<evidence type="ECO:0000256" key="1">
    <source>
        <dbReference type="SAM" id="MobiDB-lite"/>
    </source>
</evidence>
<feature type="region of interest" description="Disordered" evidence="1">
    <location>
        <begin position="39"/>
        <end position="58"/>
    </location>
</feature>
<dbReference type="Proteomes" id="UP001499854">
    <property type="component" value="Unassembled WGS sequence"/>
</dbReference>
<organism evidence="2 3">
    <name type="scientific">Catenulispora subtropica</name>
    <dbReference type="NCBI Taxonomy" id="450798"/>
    <lineage>
        <taxon>Bacteria</taxon>
        <taxon>Bacillati</taxon>
        <taxon>Actinomycetota</taxon>
        <taxon>Actinomycetes</taxon>
        <taxon>Catenulisporales</taxon>
        <taxon>Catenulisporaceae</taxon>
        <taxon>Catenulispora</taxon>
    </lineage>
</organism>
<reference evidence="3" key="1">
    <citation type="journal article" date="2019" name="Int. J. Syst. Evol. Microbiol.">
        <title>The Global Catalogue of Microorganisms (GCM) 10K type strain sequencing project: providing services to taxonomists for standard genome sequencing and annotation.</title>
        <authorList>
            <consortium name="The Broad Institute Genomics Platform"/>
            <consortium name="The Broad Institute Genome Sequencing Center for Infectious Disease"/>
            <person name="Wu L."/>
            <person name="Ma J."/>
        </authorList>
    </citation>
    <scope>NUCLEOTIDE SEQUENCE [LARGE SCALE GENOMIC DNA]</scope>
    <source>
        <strain evidence="3">JCM 16013</strain>
    </source>
</reference>
<comment type="caution">
    <text evidence="2">The sequence shown here is derived from an EMBL/GenBank/DDBJ whole genome shotgun (WGS) entry which is preliminary data.</text>
</comment>
<gene>
    <name evidence="2" type="ORF">GCM10009838_53680</name>
</gene>